<feature type="binding site" evidence="5">
    <location>
        <position position="73"/>
    </location>
    <ligand>
        <name>Zn(2+)</name>
        <dbReference type="ChEBI" id="CHEBI:29105"/>
    </ligand>
</feature>
<keyword evidence="2" id="KW-0677">Repeat</keyword>
<dbReference type="OrthoDB" id="9762536at2"/>
<feature type="site" description="Catalytically relevant" evidence="6">
    <location>
        <position position="102"/>
    </location>
</feature>
<dbReference type="STRING" id="742743.HMPREF9453_01961"/>
<dbReference type="NCBIfam" id="TIGR00393">
    <property type="entry name" value="kpsF"/>
    <property type="match status" value="1"/>
</dbReference>
<dbReference type="PANTHER" id="PTHR42745:SF1">
    <property type="entry name" value="ARABINOSE 5-PHOSPHATE ISOMERASE KDSD"/>
    <property type="match status" value="1"/>
</dbReference>
<evidence type="ECO:0000256" key="7">
    <source>
        <dbReference type="PROSITE-ProRule" id="PRU00703"/>
    </source>
</evidence>
<feature type="domain" description="CBS" evidence="8">
    <location>
        <begin position="201"/>
        <end position="259"/>
    </location>
</feature>
<dbReference type="InterPro" id="IPR004800">
    <property type="entry name" value="KdsD/KpsF-type"/>
</dbReference>
<reference evidence="10 11" key="1">
    <citation type="submission" date="2011-11" db="EMBL/GenBank/DDBJ databases">
        <title>The Genome Sequence of Dialister succinatiphilus YIT 11850.</title>
        <authorList>
            <consortium name="The Broad Institute Genome Sequencing Platform"/>
            <person name="Earl A."/>
            <person name="Ward D."/>
            <person name="Feldgarden M."/>
            <person name="Gevers D."/>
            <person name="Morotomi M."/>
            <person name="Young S.K."/>
            <person name="Zeng Q."/>
            <person name="Gargeya S."/>
            <person name="Fitzgerald M."/>
            <person name="Haas B."/>
            <person name="Abouelleil A."/>
            <person name="Alvarado L."/>
            <person name="Arachchi H.M."/>
            <person name="Berlin A."/>
            <person name="Brown A."/>
            <person name="Chapman S.B."/>
            <person name="Dunbar C."/>
            <person name="Gearin G."/>
            <person name="Goldberg J."/>
            <person name="Griggs A."/>
            <person name="Gujja S."/>
            <person name="Heiman D."/>
            <person name="Howarth C."/>
            <person name="Lui A."/>
            <person name="MacDonald P.J.P."/>
            <person name="Montmayeur A."/>
            <person name="Murphy C."/>
            <person name="Neiman D."/>
            <person name="Pearson M."/>
            <person name="Priest M."/>
            <person name="Roberts A."/>
            <person name="Saif S."/>
            <person name="Shea T."/>
            <person name="Sisk P."/>
            <person name="Stolte C."/>
            <person name="Sykes S."/>
            <person name="Wortman J."/>
            <person name="Nusbaum C."/>
            <person name="Birren B."/>
        </authorList>
    </citation>
    <scope>NUCLEOTIDE SEQUENCE [LARGE SCALE GENOMIC DNA]</scope>
    <source>
        <strain evidence="10 11">YIT 11850</strain>
    </source>
</reference>
<dbReference type="InterPro" id="IPR046342">
    <property type="entry name" value="CBS_dom_sf"/>
</dbReference>
<dbReference type="InterPro" id="IPR000644">
    <property type="entry name" value="CBS_dom"/>
</dbReference>
<dbReference type="InterPro" id="IPR050986">
    <property type="entry name" value="GutQ/KpsF_isomerases"/>
</dbReference>
<dbReference type="EMBL" id="ADLT01000066">
    <property type="protein sequence ID" value="EHO62114.1"/>
    <property type="molecule type" value="Genomic_DNA"/>
</dbReference>
<accession>H1D2X3</accession>
<evidence type="ECO:0000256" key="3">
    <source>
        <dbReference type="ARBA" id="ARBA00023122"/>
    </source>
</evidence>
<dbReference type="InterPro" id="IPR035474">
    <property type="entry name" value="SIS_Kpsf"/>
</dbReference>
<dbReference type="Pfam" id="PF00571">
    <property type="entry name" value="CBS"/>
    <property type="match status" value="2"/>
</dbReference>
<gene>
    <name evidence="10" type="ORF">HMPREF9453_01961</name>
</gene>
<comment type="caution">
    <text evidence="10">The sequence shown here is derived from an EMBL/GenBank/DDBJ whole genome shotgun (WGS) entry which is preliminary data.</text>
</comment>
<evidence type="ECO:0000259" key="9">
    <source>
        <dbReference type="PROSITE" id="PS51464"/>
    </source>
</evidence>
<dbReference type="GO" id="GO:0046872">
    <property type="term" value="F:metal ion binding"/>
    <property type="evidence" value="ECO:0007669"/>
    <property type="project" value="UniProtKB-KW"/>
</dbReference>
<dbReference type="PATRIC" id="fig|742743.3.peg.1975"/>
<dbReference type="AlphaFoldDB" id="H1D2X3"/>
<dbReference type="Gene3D" id="3.40.50.10490">
    <property type="entry name" value="Glucose-6-phosphate isomerase like protein, domain 1"/>
    <property type="match status" value="1"/>
</dbReference>
<protein>
    <submittedName>
        <fullName evidence="10">KpsF/GutQ family sugar isomerase</fullName>
    </submittedName>
</protein>
<dbReference type="HOGENOM" id="CLU_040681_13_1_9"/>
<evidence type="ECO:0000313" key="11">
    <source>
        <dbReference type="Proteomes" id="UP000003277"/>
    </source>
</evidence>
<keyword evidence="11" id="KW-1185">Reference proteome</keyword>
<keyword evidence="5" id="KW-0479">Metal-binding</keyword>
<dbReference type="CDD" id="cd05014">
    <property type="entry name" value="SIS_Kpsf"/>
    <property type="match status" value="1"/>
</dbReference>
<dbReference type="InterPro" id="IPR046348">
    <property type="entry name" value="SIS_dom_sf"/>
</dbReference>
<dbReference type="PIRSF" id="PIRSF004692">
    <property type="entry name" value="KdsD_KpsF"/>
    <property type="match status" value="1"/>
</dbReference>
<evidence type="ECO:0000256" key="4">
    <source>
        <dbReference type="PIRNR" id="PIRNR004692"/>
    </source>
</evidence>
<dbReference type="GO" id="GO:0097367">
    <property type="term" value="F:carbohydrate derivative binding"/>
    <property type="evidence" value="ECO:0007669"/>
    <property type="project" value="InterPro"/>
</dbReference>
<evidence type="ECO:0000256" key="2">
    <source>
        <dbReference type="ARBA" id="ARBA00022737"/>
    </source>
</evidence>
<dbReference type="InterPro" id="IPR001347">
    <property type="entry name" value="SIS_dom"/>
</dbReference>
<dbReference type="FunFam" id="3.40.50.10490:FF:000011">
    <property type="entry name" value="Arabinose 5-phosphate isomerase"/>
    <property type="match status" value="1"/>
</dbReference>
<dbReference type="SUPFAM" id="SSF53697">
    <property type="entry name" value="SIS domain"/>
    <property type="match status" value="1"/>
</dbReference>
<dbReference type="eggNOG" id="COG0794">
    <property type="taxonomic scope" value="Bacteria"/>
</dbReference>
<dbReference type="PROSITE" id="PS51464">
    <property type="entry name" value="SIS"/>
    <property type="match status" value="1"/>
</dbReference>
<evidence type="ECO:0000256" key="6">
    <source>
        <dbReference type="PIRSR" id="PIRSR004692-3"/>
    </source>
</evidence>
<feature type="domain" description="SIS" evidence="9">
    <location>
        <begin position="32"/>
        <end position="175"/>
    </location>
</feature>
<dbReference type="PANTHER" id="PTHR42745">
    <property type="match status" value="1"/>
</dbReference>
<dbReference type="CDD" id="cd04604">
    <property type="entry name" value="CBS_pair_SIS_assoc"/>
    <property type="match status" value="1"/>
</dbReference>
<dbReference type="GO" id="GO:0019146">
    <property type="term" value="F:arabinose-5-phosphate isomerase activity"/>
    <property type="evidence" value="ECO:0007669"/>
    <property type="project" value="UniProtKB-ARBA"/>
</dbReference>
<evidence type="ECO:0000259" key="8">
    <source>
        <dbReference type="PROSITE" id="PS51371"/>
    </source>
</evidence>
<dbReference type="GO" id="GO:0005975">
    <property type="term" value="P:carbohydrate metabolic process"/>
    <property type="evidence" value="ECO:0007669"/>
    <property type="project" value="InterPro"/>
</dbReference>
<feature type="site" description="Catalytically relevant" evidence="6">
    <location>
        <position position="143"/>
    </location>
</feature>
<dbReference type="Gene3D" id="3.10.580.10">
    <property type="entry name" value="CBS-domain"/>
    <property type="match status" value="1"/>
</dbReference>
<feature type="site" description="Catalytically relevant" evidence="6">
    <location>
        <position position="50"/>
    </location>
</feature>
<comment type="similarity">
    <text evidence="1 4">Belongs to the SIS family. GutQ/KpsF subfamily.</text>
</comment>
<organism evidence="10 11">
    <name type="scientific">Dialister succinatiphilus YIT 11850</name>
    <dbReference type="NCBI Taxonomy" id="742743"/>
    <lineage>
        <taxon>Bacteria</taxon>
        <taxon>Bacillati</taxon>
        <taxon>Bacillota</taxon>
        <taxon>Negativicutes</taxon>
        <taxon>Veillonellales</taxon>
        <taxon>Veillonellaceae</taxon>
        <taxon>Dialister</taxon>
    </lineage>
</organism>
<name>H1D2X3_9FIRM</name>
<evidence type="ECO:0000256" key="5">
    <source>
        <dbReference type="PIRSR" id="PIRSR004692-2"/>
    </source>
</evidence>
<proteinExistence type="inferred from homology"/>
<keyword evidence="3 7" id="KW-0129">CBS domain</keyword>
<dbReference type="SMART" id="SM00116">
    <property type="entry name" value="CBS"/>
    <property type="match status" value="2"/>
</dbReference>
<dbReference type="Pfam" id="PF01380">
    <property type="entry name" value="SIS"/>
    <property type="match status" value="1"/>
</dbReference>
<dbReference type="eggNOG" id="COG0517">
    <property type="taxonomic scope" value="Bacteria"/>
</dbReference>
<dbReference type="RefSeq" id="WP_008860455.1">
    <property type="nucleotide sequence ID" value="NZ_JH591189.1"/>
</dbReference>
<keyword evidence="5" id="KW-0862">Zinc</keyword>
<dbReference type="PROSITE" id="PS51371">
    <property type="entry name" value="CBS"/>
    <property type="match status" value="2"/>
</dbReference>
<keyword evidence="10" id="KW-0413">Isomerase</keyword>
<feature type="domain" description="CBS" evidence="8">
    <location>
        <begin position="268"/>
        <end position="323"/>
    </location>
</feature>
<dbReference type="Proteomes" id="UP000003277">
    <property type="component" value="Unassembled WGS sequence"/>
</dbReference>
<feature type="site" description="Catalytically relevant" evidence="6">
    <location>
        <position position="184"/>
    </location>
</feature>
<sequence length="323" mass="34124">MSVIETASRVLRDEADAVISLVDKLDGQFEEAVHLIENAKGRVVLTGMGKSGHIARKVAATMASTGTPAFFLHPAEGIHGDLGMVTADDVVIAYSNSGETAEVLNILPSLKRIGAKLVAVVGNPRSTLARNADAVLDAGVKKEADSLGLAPTSSTTAALALGDALAVCLMERHHFTADNFAIFHPGGSLGKKLLLTVEMVMHKGEENPLIQETASVKDALFVMTDKGLGAVSVVDKKGCLKGLMTDGDVRRGLEKGVDFLSLPVDAVMTVNPQVIHKEKLAAEGLHKMEEHRPHPITVLPVTDDEGKAIGMIHITDLLKQGVM</sequence>
<dbReference type="GO" id="GO:1901135">
    <property type="term" value="P:carbohydrate derivative metabolic process"/>
    <property type="evidence" value="ECO:0007669"/>
    <property type="project" value="InterPro"/>
</dbReference>
<evidence type="ECO:0000313" key="10">
    <source>
        <dbReference type="EMBL" id="EHO62114.1"/>
    </source>
</evidence>
<evidence type="ECO:0000256" key="1">
    <source>
        <dbReference type="ARBA" id="ARBA00008165"/>
    </source>
</evidence>